<comment type="similarity">
    <text evidence="8">Belongs to the GPI inositol-deacylase family.</text>
</comment>
<dbReference type="OrthoDB" id="7464126at2759"/>
<dbReference type="Gene3D" id="1.25.40.10">
    <property type="entry name" value="Tetratricopeptide repeat domain"/>
    <property type="match status" value="2"/>
</dbReference>
<name>A0A3M2SJL2_9HYPO</name>
<dbReference type="Gene3D" id="3.40.50.300">
    <property type="entry name" value="P-loop containing nucleotide triphosphate hydrolases"/>
    <property type="match status" value="1"/>
</dbReference>
<dbReference type="GO" id="GO:0016788">
    <property type="term" value="F:hydrolase activity, acting on ester bonds"/>
    <property type="evidence" value="ECO:0007669"/>
    <property type="project" value="InterPro"/>
</dbReference>
<keyword evidence="8" id="KW-0653">Protein transport</keyword>
<dbReference type="GO" id="GO:0005789">
    <property type="term" value="C:endoplasmic reticulum membrane"/>
    <property type="evidence" value="ECO:0007669"/>
    <property type="project" value="UniProtKB-SubCell"/>
</dbReference>
<dbReference type="GO" id="GO:0015031">
    <property type="term" value="P:protein transport"/>
    <property type="evidence" value="ECO:0007669"/>
    <property type="project" value="UniProtKB-KW"/>
</dbReference>
<organism evidence="10 11">
    <name type="scientific">Fusarium kuroshium</name>
    <dbReference type="NCBI Taxonomy" id="2010991"/>
    <lineage>
        <taxon>Eukaryota</taxon>
        <taxon>Fungi</taxon>
        <taxon>Dikarya</taxon>
        <taxon>Ascomycota</taxon>
        <taxon>Pezizomycotina</taxon>
        <taxon>Sordariomycetes</taxon>
        <taxon>Hypocreomycetidae</taxon>
        <taxon>Hypocreales</taxon>
        <taxon>Nectriaceae</taxon>
        <taxon>Fusarium</taxon>
        <taxon>Fusarium solani species complex</taxon>
    </lineage>
</organism>
<evidence type="ECO:0000256" key="2">
    <source>
        <dbReference type="ARBA" id="ARBA00004173"/>
    </source>
</evidence>
<evidence type="ECO:0000256" key="6">
    <source>
        <dbReference type="ARBA" id="ARBA00023128"/>
    </source>
</evidence>
<keyword evidence="8" id="KW-0378">Hydrolase</keyword>
<keyword evidence="8" id="KW-0813">Transport</keyword>
<evidence type="ECO:0000256" key="4">
    <source>
        <dbReference type="ARBA" id="ARBA00015856"/>
    </source>
</evidence>
<comment type="caution">
    <text evidence="10">The sequence shown here is derived from an EMBL/GenBank/DDBJ whole genome shotgun (WGS) entry which is preliminary data.</text>
</comment>
<dbReference type="InterPro" id="IPR052374">
    <property type="entry name" value="SERAC1"/>
</dbReference>
<evidence type="ECO:0000313" key="10">
    <source>
        <dbReference type="EMBL" id="RMJ17475.1"/>
    </source>
</evidence>
<keyword evidence="6" id="KW-0496">Mitochondrion</keyword>
<dbReference type="SUPFAM" id="SSF52540">
    <property type="entry name" value="P-loop containing nucleoside triphosphate hydrolases"/>
    <property type="match status" value="1"/>
</dbReference>
<dbReference type="EC" id="3.1.-.-" evidence="8"/>
<gene>
    <name evidence="10" type="ORF">CDV36_002876</name>
</gene>
<dbReference type="AlphaFoldDB" id="A0A3M2SJL2"/>
<dbReference type="InterPro" id="IPR027417">
    <property type="entry name" value="P-loop_NTPase"/>
</dbReference>
<dbReference type="Pfam" id="PF07819">
    <property type="entry name" value="PGAP1"/>
    <property type="match status" value="1"/>
</dbReference>
<evidence type="ECO:0000259" key="9">
    <source>
        <dbReference type="Pfam" id="PF07819"/>
    </source>
</evidence>
<comment type="subcellular location">
    <subcellularLocation>
        <location evidence="8">Endoplasmic reticulum membrane</location>
    </subcellularLocation>
    <subcellularLocation>
        <location evidence="3">Membrane</location>
    </subcellularLocation>
    <subcellularLocation>
        <location evidence="2">Mitochondrion</location>
    </subcellularLocation>
</comment>
<feature type="domain" description="GPI inositol-deacylase PGAP1-like alpha/beta" evidence="9">
    <location>
        <begin position="51"/>
        <end position="191"/>
    </location>
</feature>
<evidence type="ECO:0000313" key="11">
    <source>
        <dbReference type="Proteomes" id="UP000277212"/>
    </source>
</evidence>
<evidence type="ECO:0000256" key="1">
    <source>
        <dbReference type="ARBA" id="ARBA00003496"/>
    </source>
</evidence>
<evidence type="ECO:0000256" key="7">
    <source>
        <dbReference type="ARBA" id="ARBA00023136"/>
    </source>
</evidence>
<dbReference type="EMBL" id="NKUJ01000032">
    <property type="protein sequence ID" value="RMJ17475.1"/>
    <property type="molecule type" value="Genomic_DNA"/>
</dbReference>
<dbReference type="InterPro" id="IPR011990">
    <property type="entry name" value="TPR-like_helical_dom_sf"/>
</dbReference>
<dbReference type="InterPro" id="IPR029058">
    <property type="entry name" value="AB_hydrolase_fold"/>
</dbReference>
<evidence type="ECO:0000256" key="8">
    <source>
        <dbReference type="RuleBase" id="RU365011"/>
    </source>
</evidence>
<dbReference type="PANTHER" id="PTHR48182:SF2">
    <property type="entry name" value="PROTEIN SERAC1"/>
    <property type="match status" value="1"/>
</dbReference>
<accession>A0A3M2SJL2</accession>
<keyword evidence="7 8" id="KW-0472">Membrane</keyword>
<comment type="function">
    <text evidence="1 8">Involved in inositol deacylation of GPI-anchored proteins which plays important roles in the quality control and ER-associated degradation of GPI-anchored proteins.</text>
</comment>
<dbReference type="PANTHER" id="PTHR48182">
    <property type="entry name" value="PROTEIN SERAC1"/>
    <property type="match status" value="1"/>
</dbReference>
<proteinExistence type="inferred from homology"/>
<dbReference type="Gene3D" id="3.40.50.1820">
    <property type="entry name" value="alpha/beta hydrolase"/>
    <property type="match status" value="1"/>
</dbReference>
<dbReference type="SUPFAM" id="SSF53474">
    <property type="entry name" value="alpha/beta-Hydrolases"/>
    <property type="match status" value="1"/>
</dbReference>
<keyword evidence="5 8" id="KW-0256">Endoplasmic reticulum</keyword>
<dbReference type="InterPro" id="IPR012908">
    <property type="entry name" value="PGAP1-ab_dom-like"/>
</dbReference>
<evidence type="ECO:0000256" key="3">
    <source>
        <dbReference type="ARBA" id="ARBA00004370"/>
    </source>
</evidence>
<sequence>MPNSLSTLLETLVTTATSLFGEVSSVLHGQQSSSSSDFEISTLDYPKDPQVDIVFVHGLGSDSSNAWSCIDESTGRQVSWPVTELPQRLHHKARILAYDYETDVGTAEYLVSRTLLHQTKRLIEALARRREGSRQRPIIFVCHSLGGIVVKNALVHASSRQTKEFRDVFDAVYGIVFLGTPHTTSPKALAESLIGILGPDAGDSLRRELRSRSTTLACSLERFKPLATNLSIFAISDSSSISRQDSGLDKERKNSRHTYLRLERNHAELAKFSSQTDQDLSLVIDCINTLCVEAVNNTANDVVQEEEVSAQPPVAVEHEVHDLGIGKALEKHLENTILRDTDRKKLQSLEDCFSRWFEASSSTADPDAWPIAILKGPPGSGKTQTALRYVSRHRAEYSSVLWVNATNHSSLEFSYRDIATQIVSKYPGSTPSAHLLGLDGIDLNHGQGHSQELDGEKLRIVERAVMEWLARPHEKKWLLVLDGPSPDSDYPLSPAWTGWLDQRTPVEDWWREFLGNLPATTGNRGHIVISTRSDVEGLGPQIIPFAPPRDEGWGTSAPNHPNTRLRFREWWQTAQIWEKRILGVTLFLSDAECPRTPAFLFKPGLVEGLIEDENTWTSTPRVLESDGSCLRLSNEFLADGPSLLYHTGKTDVEDLDLDNEALKAAAQVNKVIVGVLSLAWEALSTGLQTIRDRRDLVIAWDDEKQVVHNISTLLRRCSSLTDQNALTQSLSQGNGHLVELAAVCASHAEYETARKLYDLQMERQHLSGEADLALKLDCARVYQQSGQYLDAEDQYKKIFVMYSEAFETPGIKPVDDRVTAYRQFASMRASQGKFDEAVKQVSQVLALEDPFGDDADQAQVTESIHELALYLFKSGNEQAASASLQRVLTSLEKTRGRMHPVTLSTMEILSTIKVKTGQIDEAQRLLNAVYDCQLERLGEKHPKTVICMSRIAAAMDLGGNAEKAEGIFIKCLETAKDCLGARHPALFGIRDDFVRCLVGLGKQDEARKELETLKGEFKSSPGLYPSAVVLRIKGLLACKGDIDYMEVDSDLATRSTLGVGGFYLGEGNLNRRGSDYGSD</sequence>
<keyword evidence="11" id="KW-1185">Reference proteome</keyword>
<dbReference type="GO" id="GO:0005739">
    <property type="term" value="C:mitochondrion"/>
    <property type="evidence" value="ECO:0007669"/>
    <property type="project" value="UniProtKB-SubCell"/>
</dbReference>
<evidence type="ECO:0000256" key="5">
    <source>
        <dbReference type="ARBA" id="ARBA00022824"/>
    </source>
</evidence>
<dbReference type="Proteomes" id="UP000277212">
    <property type="component" value="Unassembled WGS sequence"/>
</dbReference>
<protein>
    <recommendedName>
        <fullName evidence="4 8">GPI inositol-deacylase</fullName>
        <ecNumber evidence="8">3.1.-.-</ecNumber>
    </recommendedName>
</protein>
<reference evidence="10 11" key="1">
    <citation type="submission" date="2017-06" db="EMBL/GenBank/DDBJ databases">
        <title>Comparative genomic analysis of Ambrosia Fusariam Clade fungi.</title>
        <authorList>
            <person name="Stajich J.E."/>
            <person name="Carrillo J."/>
            <person name="Kijimoto T."/>
            <person name="Eskalen A."/>
            <person name="O'Donnell K."/>
            <person name="Kasson M."/>
        </authorList>
    </citation>
    <scope>NUCLEOTIDE SEQUENCE [LARGE SCALE GENOMIC DNA]</scope>
    <source>
        <strain evidence="10">UCR3666</strain>
    </source>
</reference>
<dbReference type="SUPFAM" id="SSF48452">
    <property type="entry name" value="TPR-like"/>
    <property type="match status" value="1"/>
</dbReference>